<evidence type="ECO:0000256" key="1">
    <source>
        <dbReference type="SAM" id="MobiDB-lite"/>
    </source>
</evidence>
<keyword evidence="3" id="KW-1185">Reference proteome</keyword>
<feature type="region of interest" description="Disordered" evidence="1">
    <location>
        <begin position="92"/>
        <end position="152"/>
    </location>
</feature>
<evidence type="ECO:0000313" key="2">
    <source>
        <dbReference type="EMBL" id="MED6202127.1"/>
    </source>
</evidence>
<comment type="caution">
    <text evidence="2">The sequence shown here is derived from an EMBL/GenBank/DDBJ whole genome shotgun (WGS) entry which is preliminary data.</text>
</comment>
<gene>
    <name evidence="2" type="ORF">PIB30_102181</name>
</gene>
<dbReference type="EMBL" id="JASCZI010214555">
    <property type="protein sequence ID" value="MED6202127.1"/>
    <property type="molecule type" value="Genomic_DNA"/>
</dbReference>
<organism evidence="2 3">
    <name type="scientific">Stylosanthes scabra</name>
    <dbReference type="NCBI Taxonomy" id="79078"/>
    <lineage>
        <taxon>Eukaryota</taxon>
        <taxon>Viridiplantae</taxon>
        <taxon>Streptophyta</taxon>
        <taxon>Embryophyta</taxon>
        <taxon>Tracheophyta</taxon>
        <taxon>Spermatophyta</taxon>
        <taxon>Magnoliopsida</taxon>
        <taxon>eudicotyledons</taxon>
        <taxon>Gunneridae</taxon>
        <taxon>Pentapetalae</taxon>
        <taxon>rosids</taxon>
        <taxon>fabids</taxon>
        <taxon>Fabales</taxon>
        <taxon>Fabaceae</taxon>
        <taxon>Papilionoideae</taxon>
        <taxon>50 kb inversion clade</taxon>
        <taxon>dalbergioids sensu lato</taxon>
        <taxon>Dalbergieae</taxon>
        <taxon>Pterocarpus clade</taxon>
        <taxon>Stylosanthes</taxon>
    </lineage>
</organism>
<feature type="compositionally biased region" description="Basic and acidic residues" evidence="1">
    <location>
        <begin position="102"/>
        <end position="131"/>
    </location>
</feature>
<evidence type="ECO:0000313" key="3">
    <source>
        <dbReference type="Proteomes" id="UP001341840"/>
    </source>
</evidence>
<reference evidence="2 3" key="1">
    <citation type="journal article" date="2023" name="Plants (Basel)">
        <title>Bridging the Gap: Combining Genomics and Transcriptomics Approaches to Understand Stylosanthes scabra, an Orphan Legume from the Brazilian Caatinga.</title>
        <authorList>
            <person name="Ferreira-Neto J.R.C."/>
            <person name="da Silva M.D."/>
            <person name="Binneck E."/>
            <person name="de Melo N.F."/>
            <person name="da Silva R.H."/>
            <person name="de Melo A.L.T.M."/>
            <person name="Pandolfi V."/>
            <person name="Bustamante F.O."/>
            <person name="Brasileiro-Vidal A.C."/>
            <person name="Benko-Iseppon A.M."/>
        </authorList>
    </citation>
    <scope>NUCLEOTIDE SEQUENCE [LARGE SCALE GENOMIC DNA]</scope>
    <source>
        <tissue evidence="2">Leaves</tissue>
    </source>
</reference>
<sequence>MFENIHYMGKEDSENCMRIEVIDFLSKELQMEDSLLKSQAKLKERLDTLEETNPKSVLQEINDALLKEISSIQLKPRAIALKDTFLRNEETSSKILSSSLKSKKEEELPTTESKHWDPGKYKQLVNKEKKLGNSMNCQDNAKEKRKLWDPGK</sequence>
<protein>
    <submittedName>
        <fullName evidence="2">Uncharacterized protein</fullName>
    </submittedName>
</protein>
<feature type="compositionally biased region" description="Basic and acidic residues" evidence="1">
    <location>
        <begin position="140"/>
        <end position="152"/>
    </location>
</feature>
<proteinExistence type="predicted"/>
<name>A0ABU6XUH3_9FABA</name>
<accession>A0ABU6XUH3</accession>
<dbReference type="Proteomes" id="UP001341840">
    <property type="component" value="Unassembled WGS sequence"/>
</dbReference>